<dbReference type="AlphaFoldDB" id="A0AAE0DTE3"/>
<gene>
    <name evidence="2" type="ORF">Dsin_027549</name>
</gene>
<sequence length="272" mass="31583">MLSQRKKRSPARWSDLTGELLYTVFAKLTNPLDVYRCGIVCVSWKTVVTTILPHFLLHSSNIYDIYAGNDNIFMFFNILTKKIHKMPVTKVKIPGRIISTSYFGWLLYVFLSSFKDGFYTIYRVRMLNPFSGQEIKLPSLRALDSPLKLRSITSTSPSDPNCLVLAFAANLIFCRPGDEDWTRIEGFLNACSDIIFYKGHFYVVNFDNDLFCIHCNDVPTSEKLPLQPIEFQRILIESRHRSYLVEIFYWSLDTSVLKYLGSRELSDFRFTI</sequence>
<dbReference type="EMBL" id="JANJYJ010000009">
    <property type="protein sequence ID" value="KAK3187988.1"/>
    <property type="molecule type" value="Genomic_DNA"/>
</dbReference>
<dbReference type="SUPFAM" id="SSF81383">
    <property type="entry name" value="F-box domain"/>
    <property type="match status" value="1"/>
</dbReference>
<name>A0AAE0DTE3_9ROSI</name>
<dbReference type="InterPro" id="IPR005174">
    <property type="entry name" value="KIB1-4_b-propeller"/>
</dbReference>
<protein>
    <recommendedName>
        <fullName evidence="1">KIB1-4 beta-propeller domain-containing protein</fullName>
    </recommendedName>
</protein>
<keyword evidence="3" id="KW-1185">Reference proteome</keyword>
<dbReference type="InterPro" id="IPR036047">
    <property type="entry name" value="F-box-like_dom_sf"/>
</dbReference>
<dbReference type="PANTHER" id="PTHR33110:SF140">
    <property type="entry name" value="F-BOX DOMAIN-CONTAINING PROTEIN"/>
    <property type="match status" value="1"/>
</dbReference>
<reference evidence="2" key="1">
    <citation type="journal article" date="2023" name="Plant J.">
        <title>Genome sequences and population genomics provide insights into the demographic history, inbreeding, and mutation load of two 'living fossil' tree species of Dipteronia.</title>
        <authorList>
            <person name="Feng Y."/>
            <person name="Comes H.P."/>
            <person name="Chen J."/>
            <person name="Zhu S."/>
            <person name="Lu R."/>
            <person name="Zhang X."/>
            <person name="Li P."/>
            <person name="Qiu J."/>
            <person name="Olsen K.M."/>
            <person name="Qiu Y."/>
        </authorList>
    </citation>
    <scope>NUCLEOTIDE SEQUENCE</scope>
    <source>
        <strain evidence="2">NBL</strain>
    </source>
</reference>
<evidence type="ECO:0000313" key="2">
    <source>
        <dbReference type="EMBL" id="KAK3187988.1"/>
    </source>
</evidence>
<organism evidence="2 3">
    <name type="scientific">Dipteronia sinensis</name>
    <dbReference type="NCBI Taxonomy" id="43782"/>
    <lineage>
        <taxon>Eukaryota</taxon>
        <taxon>Viridiplantae</taxon>
        <taxon>Streptophyta</taxon>
        <taxon>Embryophyta</taxon>
        <taxon>Tracheophyta</taxon>
        <taxon>Spermatophyta</taxon>
        <taxon>Magnoliopsida</taxon>
        <taxon>eudicotyledons</taxon>
        <taxon>Gunneridae</taxon>
        <taxon>Pentapetalae</taxon>
        <taxon>rosids</taxon>
        <taxon>malvids</taxon>
        <taxon>Sapindales</taxon>
        <taxon>Sapindaceae</taxon>
        <taxon>Hippocastanoideae</taxon>
        <taxon>Acereae</taxon>
        <taxon>Dipteronia</taxon>
    </lineage>
</organism>
<dbReference type="Proteomes" id="UP001281410">
    <property type="component" value="Unassembled WGS sequence"/>
</dbReference>
<feature type="domain" description="KIB1-4 beta-propeller" evidence="1">
    <location>
        <begin position="75"/>
        <end position="247"/>
    </location>
</feature>
<proteinExistence type="predicted"/>
<dbReference type="Pfam" id="PF03478">
    <property type="entry name" value="Beta-prop_KIB1-4"/>
    <property type="match status" value="1"/>
</dbReference>
<dbReference type="PANTHER" id="PTHR33110">
    <property type="entry name" value="F-BOX/KELCH-REPEAT PROTEIN-RELATED"/>
    <property type="match status" value="1"/>
</dbReference>
<evidence type="ECO:0000259" key="1">
    <source>
        <dbReference type="Pfam" id="PF03478"/>
    </source>
</evidence>
<evidence type="ECO:0000313" key="3">
    <source>
        <dbReference type="Proteomes" id="UP001281410"/>
    </source>
</evidence>
<accession>A0AAE0DTE3</accession>
<dbReference type="Gene3D" id="1.20.1280.50">
    <property type="match status" value="1"/>
</dbReference>
<comment type="caution">
    <text evidence="2">The sequence shown here is derived from an EMBL/GenBank/DDBJ whole genome shotgun (WGS) entry which is preliminary data.</text>
</comment>